<feature type="transmembrane region" description="Helical" evidence="1">
    <location>
        <begin position="200"/>
        <end position="221"/>
    </location>
</feature>
<keyword evidence="1" id="KW-1133">Transmembrane helix</keyword>
<feature type="transmembrane region" description="Helical" evidence="1">
    <location>
        <begin position="400"/>
        <end position="421"/>
    </location>
</feature>
<name>A0A178MQ65_9PROT</name>
<feature type="transmembrane region" description="Helical" evidence="1">
    <location>
        <begin position="106"/>
        <end position="125"/>
    </location>
</feature>
<evidence type="ECO:0000256" key="1">
    <source>
        <dbReference type="SAM" id="Phobius"/>
    </source>
</evidence>
<dbReference type="EMBL" id="LWQU01000141">
    <property type="protein sequence ID" value="OAN50094.1"/>
    <property type="molecule type" value="Genomic_DNA"/>
</dbReference>
<feature type="transmembrane region" description="Helical" evidence="1">
    <location>
        <begin position="427"/>
        <end position="446"/>
    </location>
</feature>
<feature type="transmembrane region" description="Helical" evidence="1">
    <location>
        <begin position="156"/>
        <end position="180"/>
    </location>
</feature>
<keyword evidence="1" id="KW-0472">Membrane</keyword>
<evidence type="ECO:0008006" key="4">
    <source>
        <dbReference type="Google" id="ProtNLM"/>
    </source>
</evidence>
<comment type="caution">
    <text evidence="2">The sequence shown here is derived from an EMBL/GenBank/DDBJ whole genome shotgun (WGS) entry which is preliminary data.</text>
</comment>
<gene>
    <name evidence="2" type="ORF">A6A05_02470</name>
</gene>
<evidence type="ECO:0000313" key="2">
    <source>
        <dbReference type="EMBL" id="OAN50094.1"/>
    </source>
</evidence>
<dbReference type="RefSeq" id="WP_068500934.1">
    <property type="nucleotide sequence ID" value="NZ_LWQU01000141.1"/>
</dbReference>
<dbReference type="STRING" id="1437059.A6A05_02470"/>
<evidence type="ECO:0000313" key="3">
    <source>
        <dbReference type="Proteomes" id="UP000078543"/>
    </source>
</evidence>
<accession>A0A178MQ65</accession>
<dbReference type="Proteomes" id="UP000078543">
    <property type="component" value="Unassembled WGS sequence"/>
</dbReference>
<feature type="transmembrane region" description="Helical" evidence="1">
    <location>
        <begin position="20"/>
        <end position="39"/>
    </location>
</feature>
<feature type="transmembrane region" description="Helical" evidence="1">
    <location>
        <begin position="51"/>
        <end position="70"/>
    </location>
</feature>
<feature type="transmembrane region" description="Helical" evidence="1">
    <location>
        <begin position="76"/>
        <end position="99"/>
    </location>
</feature>
<protein>
    <recommendedName>
        <fullName evidence="4">Glycosyltransferase RgtA/B/C/D-like domain-containing protein</fullName>
    </recommendedName>
</protein>
<organism evidence="2 3">
    <name type="scientific">Magnetospirillum moscoviense</name>
    <dbReference type="NCBI Taxonomy" id="1437059"/>
    <lineage>
        <taxon>Bacteria</taxon>
        <taxon>Pseudomonadati</taxon>
        <taxon>Pseudomonadota</taxon>
        <taxon>Alphaproteobacteria</taxon>
        <taxon>Rhodospirillales</taxon>
        <taxon>Rhodospirillaceae</taxon>
        <taxon>Magnetospirillum</taxon>
    </lineage>
</organism>
<reference evidence="2 3" key="1">
    <citation type="submission" date="2016-04" db="EMBL/GenBank/DDBJ databases">
        <title>Draft genome sequence of freshwater magnetotactic bacteria Magnetospirillum marisnigri SP-1 and Magnetospirillum moscoviense BB-1.</title>
        <authorList>
            <person name="Koziaeva V."/>
            <person name="Dziuba M.V."/>
            <person name="Ivanov T.M."/>
            <person name="Kuznetsov B."/>
            <person name="Grouzdev D.S."/>
        </authorList>
    </citation>
    <scope>NUCLEOTIDE SEQUENCE [LARGE SCALE GENOMIC DNA]</scope>
    <source>
        <strain evidence="2 3">BB-1</strain>
    </source>
</reference>
<dbReference type="OrthoDB" id="7238679at2"/>
<keyword evidence="3" id="KW-1185">Reference proteome</keyword>
<proteinExistence type="predicted"/>
<keyword evidence="1" id="KW-0812">Transmembrane</keyword>
<dbReference type="AlphaFoldDB" id="A0A178MQ65"/>
<sequence length="459" mass="50880">MPLSTGPDLFHWRGWRVLSLLLVAALFLAPALWNGYPLIYYDTEDYVEMSFTWQPIIWRIMTYGAFTWIGHPFGTLWAVAWAQALIGAWIMHEAVWAWVARYRPQVYVLMGVIVALFTGLPWVVSQILADMFAGFAILGLAVLAFGDNLSRPRRLALVPLVAVGICLHMSHVAVAAGLLIAMTGLRLLSRLSLRLPRPRLLLPTLTVALGTAAVPGLHWAVTGQAFFTQSGQVLQLALFVQDGLAKKYLDEVCPNGATFKMCAHKEGLPYTADEFLWGDSAFDDLGGWKAMHDEAGAIVSGAIKTFPADVARAMARNTITQIDLIGSGEDLVPMSWHFVKTVLKRYPRDFRSFRFAMQQRAEGIDFTLINQIQVPVAQAAQVALFGLLVVAWRRRDRISAGLLVTVILAIIGNAVVCGALSNPHDRYQNRLVWLALFACSVAAIRLDQRFTRRKSVPPI</sequence>
<feature type="transmembrane region" description="Helical" evidence="1">
    <location>
        <begin position="131"/>
        <end position="149"/>
    </location>
</feature>